<dbReference type="PANTHER" id="PTHR11803">
    <property type="entry name" value="2-IMINOBUTANOATE/2-IMINOPROPANOATE DEAMINASE RIDA"/>
    <property type="match status" value="1"/>
</dbReference>
<dbReference type="PROSITE" id="PS01094">
    <property type="entry name" value="UPF0076"/>
    <property type="match status" value="1"/>
</dbReference>
<evidence type="ECO:0000313" key="2">
    <source>
        <dbReference type="EMBL" id="KYD18788.1"/>
    </source>
</evidence>
<dbReference type="NCBIfam" id="TIGR00004">
    <property type="entry name" value="Rid family detoxifying hydrolase"/>
    <property type="match status" value="1"/>
</dbReference>
<dbReference type="FunFam" id="3.30.1330.40:FF:000001">
    <property type="entry name" value="L-PSP family endoribonuclease"/>
    <property type="match status" value="1"/>
</dbReference>
<dbReference type="PATRIC" id="fig|301148.3.peg.3615"/>
<reference evidence="2 4" key="1">
    <citation type="submission" date="2016-01" db="EMBL/GenBank/DDBJ databases">
        <title>Draft Genome Sequences of Seven Thermophilic Sporeformers Isolated from Foods.</title>
        <authorList>
            <person name="Berendsen E.M."/>
            <person name="Wells-Bennik M.H."/>
            <person name="Krawcyk A.O."/>
            <person name="De Jong A."/>
            <person name="Holsappel S."/>
            <person name="Eijlander R.T."/>
            <person name="Kuipers O.P."/>
        </authorList>
    </citation>
    <scope>NUCLEOTIDE SEQUENCE [LARGE SCALE GENOMIC DNA]</scope>
    <source>
        <strain evidence="2 4">B4135</strain>
    </source>
</reference>
<evidence type="ECO:0000256" key="1">
    <source>
        <dbReference type="ARBA" id="ARBA00010552"/>
    </source>
</evidence>
<evidence type="ECO:0000313" key="4">
    <source>
        <dbReference type="Proteomes" id="UP000075683"/>
    </source>
</evidence>
<comment type="similarity">
    <text evidence="1">Belongs to the RutC family.</text>
</comment>
<dbReference type="Gene3D" id="3.30.1330.40">
    <property type="entry name" value="RutC-like"/>
    <property type="match status" value="1"/>
</dbReference>
<dbReference type="EMBL" id="LQYT01000045">
    <property type="protein sequence ID" value="KYD18788.1"/>
    <property type="molecule type" value="Genomic_DNA"/>
</dbReference>
<dbReference type="RefSeq" id="WP_020154620.1">
    <property type="nucleotide sequence ID" value="NZ_JBAIZG010000069.1"/>
</dbReference>
<protein>
    <submittedName>
        <fullName evidence="3">RidA family protein</fullName>
    </submittedName>
</protein>
<accession>A0A150M2N5</accession>
<dbReference type="Proteomes" id="UP000075683">
    <property type="component" value="Unassembled WGS sequence"/>
</dbReference>
<dbReference type="Pfam" id="PF01042">
    <property type="entry name" value="Ribonuc_L-PSP"/>
    <property type="match status" value="1"/>
</dbReference>
<evidence type="ECO:0000313" key="5">
    <source>
        <dbReference type="Proteomes" id="UP000257014"/>
    </source>
</evidence>
<sequence length="129" mass="13984">MKTVATDSAPRAIGPYSQAVVVNGMVYTSGQIPLTADGRLVSGDIGEQTEQVIRNLRAVLEAAGASLANVVKTTVFLKDMQDFEKMNEVYEKHFSGHKPARSCVEVSRLPKDVRIEIEAVAFTTDESAL</sequence>
<dbReference type="InterPro" id="IPR035959">
    <property type="entry name" value="RutC-like_sf"/>
</dbReference>
<organism evidence="2 4">
    <name type="scientific">Caldibacillus debilis</name>
    <dbReference type="NCBI Taxonomy" id="301148"/>
    <lineage>
        <taxon>Bacteria</taxon>
        <taxon>Bacillati</taxon>
        <taxon>Bacillota</taxon>
        <taxon>Bacilli</taxon>
        <taxon>Bacillales</taxon>
        <taxon>Bacillaceae</taxon>
        <taxon>Caldibacillus</taxon>
    </lineage>
</organism>
<name>A0A150M2N5_9BACI</name>
<dbReference type="PANTHER" id="PTHR11803:SF39">
    <property type="entry name" value="2-IMINOBUTANOATE_2-IMINOPROPANOATE DEAMINASE"/>
    <property type="match status" value="1"/>
</dbReference>
<reference evidence="3 5" key="2">
    <citation type="submission" date="2018-03" db="EMBL/GenBank/DDBJ databases">
        <authorList>
            <person name="Keele B.F."/>
        </authorList>
    </citation>
    <scope>NUCLEOTIDE SEQUENCE [LARGE SCALE GENOMIC DNA]</scope>
    <source>
        <strain evidence="3">ZCTH4_d</strain>
    </source>
</reference>
<dbReference type="InterPro" id="IPR006175">
    <property type="entry name" value="YjgF/YER057c/UK114"/>
</dbReference>
<dbReference type="STRING" id="301148.B4135_0015"/>
<dbReference type="OrthoDB" id="9803101at2"/>
<dbReference type="GO" id="GO:0019239">
    <property type="term" value="F:deaminase activity"/>
    <property type="evidence" value="ECO:0007669"/>
    <property type="project" value="TreeGrafter"/>
</dbReference>
<proteinExistence type="inferred from homology"/>
<dbReference type="SUPFAM" id="SSF55298">
    <property type="entry name" value="YjgF-like"/>
    <property type="match status" value="1"/>
</dbReference>
<dbReference type="InterPro" id="IPR006056">
    <property type="entry name" value="RidA"/>
</dbReference>
<evidence type="ECO:0000313" key="3">
    <source>
        <dbReference type="EMBL" id="REJ31347.1"/>
    </source>
</evidence>
<dbReference type="InterPro" id="IPR019897">
    <property type="entry name" value="RidA_CS"/>
</dbReference>
<dbReference type="GO" id="GO:0005829">
    <property type="term" value="C:cytosol"/>
    <property type="evidence" value="ECO:0007669"/>
    <property type="project" value="TreeGrafter"/>
</dbReference>
<gene>
    <name evidence="2" type="ORF">B4135_0015</name>
    <name evidence="3" type="ORF">C6P37_01535</name>
</gene>
<comment type="caution">
    <text evidence="2">The sequence shown here is derived from an EMBL/GenBank/DDBJ whole genome shotgun (WGS) entry which is preliminary data.</text>
</comment>
<dbReference type="Proteomes" id="UP000257014">
    <property type="component" value="Unassembled WGS sequence"/>
</dbReference>
<dbReference type="EMBL" id="QEWE01000006">
    <property type="protein sequence ID" value="REJ31347.1"/>
    <property type="molecule type" value="Genomic_DNA"/>
</dbReference>
<dbReference type="AlphaFoldDB" id="A0A150M2N5"/>
<dbReference type="CDD" id="cd00448">
    <property type="entry name" value="YjgF_YER057c_UK114_family"/>
    <property type="match status" value="1"/>
</dbReference>